<dbReference type="EMBL" id="CM042886">
    <property type="protein sequence ID" value="KAI4342947.1"/>
    <property type="molecule type" value="Genomic_DNA"/>
</dbReference>
<sequence length="889" mass="102051">MGEEAAEPLPDHLRCNRTDGRQWRCRRRVMDGKKLCEIHYLQGKHRQNKEKVPESLKLERSRGRSRGKSPVVSKMKIRAQKMKKRKLGKELMRMLVEREVEKRREVQQSEAGGDGADKEEEDGEEAVDMMRRLPHGVMVISQSPVGKKNAGLNDRNGGNVGLLHDVKVGENGVNLGSRRRFRSKNLEPLPQGMVQVLQCKRNFENGISRKQCHWCKTGNSSNLTKCSGCKKLFYCMDCITERYHDTHEEVKRKCPVCRKACRCSECSTSNLMDVHQEPSSLEIRADKILCSHYLISMLLPVIKKINQEKSIELEVEAKLRGMDISEVQIQLAKSGAKERSCNSCKIPILDVHRSCSNCSYRFSLFPSQCRTQNPVGNMVSVPDHNVRSKELQEASSRRNSNDNFLYCPTSAEICSDKREHFQKHWGRGHPVIVRSVLKRTSELSWDPVNLFSAYLENCIATREKHGEMPKGLPCLEWCEVEICANQEFMGSLRGQAHKNMSHEMLKMKGWLSSNLFREQFSAHYTDIVQALPLQEYMNPSSGLLNLTTGRPMETISSDFGPYVHILYSNAEDHEAPTVSKLCYDLCDMVYLLASTSDELISMEKIKKIKKLLKKRQAFEEDLKTVSSDELFTKGINEEENCLNENTSEDLEKIEEMRVRKRMARMCSVSAASDELYRPICFSPYSLRNDACNGFCSSYLMSTGRSNETEDSKSCGEGLENHKFKRKQLEKSGGAQWDVFRREDVPKIVEYFKMHSNNSIRSYDIQEHLVHPIFDQCLFLDAIHKMKLKEEFDVEPWSFEQQVGEAVIIPAGCPYQIRNPKSCVNVVLHFISPESIGECIHLIDELRRLPEDHEARADRLEVKRMAVNSISRAIRDIRELTLSKNKRSLE</sequence>
<comment type="caution">
    <text evidence="1">The sequence shown here is derived from an EMBL/GenBank/DDBJ whole genome shotgun (WGS) entry which is preliminary data.</text>
</comment>
<name>A0ACB9P4N6_9MYRT</name>
<accession>A0ACB9P4N6</accession>
<protein>
    <submittedName>
        <fullName evidence="1">Uncharacterized protein</fullName>
    </submittedName>
</protein>
<dbReference type="Proteomes" id="UP001057402">
    <property type="component" value="Chromosome 7"/>
</dbReference>
<evidence type="ECO:0000313" key="2">
    <source>
        <dbReference type="Proteomes" id="UP001057402"/>
    </source>
</evidence>
<organism evidence="1 2">
    <name type="scientific">Melastoma candidum</name>
    <dbReference type="NCBI Taxonomy" id="119954"/>
    <lineage>
        <taxon>Eukaryota</taxon>
        <taxon>Viridiplantae</taxon>
        <taxon>Streptophyta</taxon>
        <taxon>Embryophyta</taxon>
        <taxon>Tracheophyta</taxon>
        <taxon>Spermatophyta</taxon>
        <taxon>Magnoliopsida</taxon>
        <taxon>eudicotyledons</taxon>
        <taxon>Gunneridae</taxon>
        <taxon>Pentapetalae</taxon>
        <taxon>rosids</taxon>
        <taxon>malvids</taxon>
        <taxon>Myrtales</taxon>
        <taxon>Melastomataceae</taxon>
        <taxon>Melastomatoideae</taxon>
        <taxon>Melastomateae</taxon>
        <taxon>Melastoma</taxon>
    </lineage>
</organism>
<proteinExistence type="predicted"/>
<evidence type="ECO:0000313" key="1">
    <source>
        <dbReference type="EMBL" id="KAI4342947.1"/>
    </source>
</evidence>
<gene>
    <name evidence="1" type="ORF">MLD38_027508</name>
</gene>
<keyword evidence="2" id="KW-1185">Reference proteome</keyword>
<reference evidence="2" key="1">
    <citation type="journal article" date="2023" name="Front. Plant Sci.">
        <title>Chromosomal-level genome assembly of Melastoma candidum provides insights into trichome evolution.</title>
        <authorList>
            <person name="Zhong Y."/>
            <person name="Wu W."/>
            <person name="Sun C."/>
            <person name="Zou P."/>
            <person name="Liu Y."/>
            <person name="Dai S."/>
            <person name="Zhou R."/>
        </authorList>
    </citation>
    <scope>NUCLEOTIDE SEQUENCE [LARGE SCALE GENOMIC DNA]</scope>
</reference>